<sequence>MATVDGPARLPPARGESLASDRFAAALANVNDMGQSLESLQSMLRKAVYLDEDVFANASAVSNQSRTLKAQERRIKALERELDAAIAAAGHARAEKKQAEAGQRAAEARVQEVLRELENTAVFKLHAEELRAKQEEVGKKNEEIQVLKAIIDTLRQDKAGKKAS</sequence>
<dbReference type="AlphaFoldDB" id="A0A7I4CNP0"/>
<dbReference type="EnsemblPlants" id="Pp3c24_330V3.4">
    <property type="protein sequence ID" value="Pp3c24_330V3.4"/>
    <property type="gene ID" value="Pp3c24_330"/>
</dbReference>
<dbReference type="RefSeq" id="XP_073387245.1">
    <property type="nucleotide sequence ID" value="XM_073531144.1"/>
</dbReference>
<reference evidence="2" key="3">
    <citation type="submission" date="2020-12" db="UniProtKB">
        <authorList>
            <consortium name="EnsemblPlants"/>
        </authorList>
    </citation>
    <scope>IDENTIFICATION</scope>
</reference>
<dbReference type="Proteomes" id="UP000006727">
    <property type="component" value="Chromosome 24"/>
</dbReference>
<reference evidence="2 3" key="1">
    <citation type="journal article" date="2008" name="Science">
        <title>The Physcomitrella genome reveals evolutionary insights into the conquest of land by plants.</title>
        <authorList>
            <person name="Rensing S."/>
            <person name="Lang D."/>
            <person name="Zimmer A."/>
            <person name="Terry A."/>
            <person name="Salamov A."/>
            <person name="Shapiro H."/>
            <person name="Nishiyama T."/>
            <person name="Perroud P.-F."/>
            <person name="Lindquist E."/>
            <person name="Kamisugi Y."/>
            <person name="Tanahashi T."/>
            <person name="Sakakibara K."/>
            <person name="Fujita T."/>
            <person name="Oishi K."/>
            <person name="Shin-I T."/>
            <person name="Kuroki Y."/>
            <person name="Toyoda A."/>
            <person name="Suzuki Y."/>
            <person name="Hashimoto A."/>
            <person name="Yamaguchi K."/>
            <person name="Sugano A."/>
            <person name="Kohara Y."/>
            <person name="Fujiyama A."/>
            <person name="Anterola A."/>
            <person name="Aoki S."/>
            <person name="Ashton N."/>
            <person name="Barbazuk W.B."/>
            <person name="Barker E."/>
            <person name="Bennetzen J."/>
            <person name="Bezanilla M."/>
            <person name="Blankenship R."/>
            <person name="Cho S.H."/>
            <person name="Dutcher S."/>
            <person name="Estelle M."/>
            <person name="Fawcett J.A."/>
            <person name="Gundlach H."/>
            <person name="Hanada K."/>
            <person name="Heyl A."/>
            <person name="Hicks K.A."/>
            <person name="Hugh J."/>
            <person name="Lohr M."/>
            <person name="Mayer K."/>
            <person name="Melkozernov A."/>
            <person name="Murata T."/>
            <person name="Nelson D."/>
            <person name="Pils B."/>
            <person name="Prigge M."/>
            <person name="Reiss B."/>
            <person name="Renner T."/>
            <person name="Rombauts S."/>
            <person name="Rushton P."/>
            <person name="Sanderfoot A."/>
            <person name="Schween G."/>
            <person name="Shiu S.-H."/>
            <person name="Stueber K."/>
            <person name="Theodoulou F.L."/>
            <person name="Tu H."/>
            <person name="Van de Peer Y."/>
            <person name="Verrier P.J."/>
            <person name="Waters E."/>
            <person name="Wood A."/>
            <person name="Yang L."/>
            <person name="Cove D."/>
            <person name="Cuming A."/>
            <person name="Hasebe M."/>
            <person name="Lucas S."/>
            <person name="Mishler D.B."/>
            <person name="Reski R."/>
            <person name="Grigoriev I."/>
            <person name="Quatrano R.S."/>
            <person name="Boore J.L."/>
        </authorList>
    </citation>
    <scope>NUCLEOTIDE SEQUENCE [LARGE SCALE GENOMIC DNA]</scope>
    <source>
        <strain evidence="2 3">cv. Gransden 2004</strain>
    </source>
</reference>
<dbReference type="GeneID" id="112276400"/>
<evidence type="ECO:0000256" key="1">
    <source>
        <dbReference type="SAM" id="Coils"/>
    </source>
</evidence>
<organism evidence="2 3">
    <name type="scientific">Physcomitrium patens</name>
    <name type="common">Spreading-leaved earth moss</name>
    <name type="synonym">Physcomitrella patens</name>
    <dbReference type="NCBI Taxonomy" id="3218"/>
    <lineage>
        <taxon>Eukaryota</taxon>
        <taxon>Viridiplantae</taxon>
        <taxon>Streptophyta</taxon>
        <taxon>Embryophyta</taxon>
        <taxon>Bryophyta</taxon>
        <taxon>Bryophytina</taxon>
        <taxon>Bryopsida</taxon>
        <taxon>Funariidae</taxon>
        <taxon>Funariales</taxon>
        <taxon>Funariaceae</taxon>
        <taxon>Physcomitrium</taxon>
    </lineage>
</organism>
<reference evidence="2 3" key="2">
    <citation type="journal article" date="2018" name="Plant J.">
        <title>The Physcomitrella patens chromosome-scale assembly reveals moss genome structure and evolution.</title>
        <authorList>
            <person name="Lang D."/>
            <person name="Ullrich K.K."/>
            <person name="Murat F."/>
            <person name="Fuchs J."/>
            <person name="Jenkins J."/>
            <person name="Haas F.B."/>
            <person name="Piednoel M."/>
            <person name="Gundlach H."/>
            <person name="Van Bel M."/>
            <person name="Meyberg R."/>
            <person name="Vives C."/>
            <person name="Morata J."/>
            <person name="Symeonidi A."/>
            <person name="Hiss M."/>
            <person name="Muchero W."/>
            <person name="Kamisugi Y."/>
            <person name="Saleh O."/>
            <person name="Blanc G."/>
            <person name="Decker E.L."/>
            <person name="van Gessel N."/>
            <person name="Grimwood J."/>
            <person name="Hayes R.D."/>
            <person name="Graham S.W."/>
            <person name="Gunter L.E."/>
            <person name="McDaniel S.F."/>
            <person name="Hoernstein S.N.W."/>
            <person name="Larsson A."/>
            <person name="Li F.W."/>
            <person name="Perroud P.F."/>
            <person name="Phillips J."/>
            <person name="Ranjan P."/>
            <person name="Rokshar D.S."/>
            <person name="Rothfels C.J."/>
            <person name="Schneider L."/>
            <person name="Shu S."/>
            <person name="Stevenson D.W."/>
            <person name="Thummler F."/>
            <person name="Tillich M."/>
            <person name="Villarreal Aguilar J.C."/>
            <person name="Widiez T."/>
            <person name="Wong G.K."/>
            <person name="Wymore A."/>
            <person name="Zhang Y."/>
            <person name="Zimmer A.D."/>
            <person name="Quatrano R.S."/>
            <person name="Mayer K.F.X."/>
            <person name="Goodstein D."/>
            <person name="Casacuberta J.M."/>
            <person name="Vandepoele K."/>
            <person name="Reski R."/>
            <person name="Cuming A.C."/>
            <person name="Tuskan G.A."/>
            <person name="Maumus F."/>
            <person name="Salse J."/>
            <person name="Schmutz J."/>
            <person name="Rensing S.A."/>
        </authorList>
    </citation>
    <scope>NUCLEOTIDE SEQUENCE [LARGE SCALE GENOMIC DNA]</scope>
    <source>
        <strain evidence="2 3">cv. Gransden 2004</strain>
    </source>
</reference>
<dbReference type="PANTHER" id="PTHR36080">
    <property type="entry name" value="DBJ|BAA96220.1"/>
    <property type="match status" value="1"/>
</dbReference>
<dbReference type="EMBL" id="ABEU02000024">
    <property type="status" value="NOT_ANNOTATED_CDS"/>
    <property type="molecule type" value="Genomic_DNA"/>
</dbReference>
<dbReference type="PANTHER" id="PTHR36080:SF1">
    <property type="entry name" value="DBJ|BAA96220.1"/>
    <property type="match status" value="1"/>
</dbReference>
<dbReference type="EnsemblPlants" id="Pp3c24_330V3.5">
    <property type="protein sequence ID" value="Pp3c24_330V3.5"/>
    <property type="gene ID" value="Pp3c24_330"/>
</dbReference>
<protein>
    <submittedName>
        <fullName evidence="2">Uncharacterized protein</fullName>
    </submittedName>
</protein>
<accession>A0A7I4CNP0</accession>
<keyword evidence="3" id="KW-1185">Reference proteome</keyword>
<name>A0A7I4CNP0_PHYPA</name>
<evidence type="ECO:0000313" key="2">
    <source>
        <dbReference type="EnsemblPlants" id="Pp3c24_330V3.4"/>
    </source>
</evidence>
<dbReference type="Gramene" id="Pp3c24_330V3.4">
    <property type="protein sequence ID" value="Pp3c24_330V3.4"/>
    <property type="gene ID" value="Pp3c24_330"/>
</dbReference>
<gene>
    <name evidence="2" type="primary">LOC112276400</name>
</gene>
<keyword evidence="1" id="KW-0175">Coiled coil</keyword>
<proteinExistence type="predicted"/>
<dbReference type="Gramene" id="Pp3c24_330V3.5">
    <property type="protein sequence ID" value="Pp3c24_330V3.5"/>
    <property type="gene ID" value="Pp3c24_330"/>
</dbReference>
<evidence type="ECO:0000313" key="3">
    <source>
        <dbReference type="Proteomes" id="UP000006727"/>
    </source>
</evidence>
<feature type="coiled-coil region" evidence="1">
    <location>
        <begin position="61"/>
        <end position="150"/>
    </location>
</feature>